<dbReference type="EMBL" id="MT143451">
    <property type="protein sequence ID" value="QJA96971.1"/>
    <property type="molecule type" value="Genomic_DNA"/>
</dbReference>
<reference evidence="1" key="1">
    <citation type="submission" date="2020-03" db="EMBL/GenBank/DDBJ databases">
        <title>The deep terrestrial virosphere.</title>
        <authorList>
            <person name="Holmfeldt K."/>
            <person name="Nilsson E."/>
            <person name="Simone D."/>
            <person name="Lopez-Fernandez M."/>
            <person name="Wu X."/>
            <person name="de Brujin I."/>
            <person name="Lundin D."/>
            <person name="Andersson A."/>
            <person name="Bertilsson S."/>
            <person name="Dopson M."/>
        </authorList>
    </citation>
    <scope>NUCLEOTIDE SEQUENCE</scope>
    <source>
        <strain evidence="1">MM415B06932</strain>
    </source>
</reference>
<gene>
    <name evidence="1" type="ORF">MM415B06932_0002</name>
</gene>
<accession>A0A6M3LVL0</accession>
<proteinExistence type="predicted"/>
<dbReference type="AlphaFoldDB" id="A0A6M3LVL0"/>
<organism evidence="1">
    <name type="scientific">viral metagenome</name>
    <dbReference type="NCBI Taxonomy" id="1070528"/>
    <lineage>
        <taxon>unclassified sequences</taxon>
        <taxon>metagenomes</taxon>
        <taxon>organismal metagenomes</taxon>
    </lineage>
</organism>
<sequence length="124" mass="13664">MTARVVRFDRARAVADYVENGNVMTGCEIGGLILSPMVLESLAVAKMSSQPCEFVVTGEEWAHDGRHFLTFGVQAAFVEATTDYRHEDHAAPLPGMTRGSLHYVCPECTMRRGHHARGCSRKTP</sequence>
<evidence type="ECO:0000313" key="1">
    <source>
        <dbReference type="EMBL" id="QJA96971.1"/>
    </source>
</evidence>
<protein>
    <submittedName>
        <fullName evidence="1">Uncharacterized protein</fullName>
    </submittedName>
</protein>
<name>A0A6M3LVL0_9ZZZZ</name>